<dbReference type="STRING" id="395494.Galf_0228"/>
<sequence>MRQYHRIQKQFYRICLVSERDSQTLALVPDVENAYMIVQLLKESQRLRDGQRIVSFPSVLRPEPDSEKTDQVTIVTSADDVT</sequence>
<accession>D9SIZ7</accession>
<gene>
    <name evidence="1" type="ordered locus">Galf_0228</name>
</gene>
<dbReference type="Proteomes" id="UP000001235">
    <property type="component" value="Chromosome"/>
</dbReference>
<protein>
    <submittedName>
        <fullName evidence="1">Uncharacterized protein</fullName>
    </submittedName>
</protein>
<dbReference type="HOGENOM" id="CLU_2553381_0_0_4"/>
<dbReference type="AlphaFoldDB" id="D9SIZ7"/>
<dbReference type="RefSeq" id="WP_013292216.1">
    <property type="nucleotide sequence ID" value="NC_014394.1"/>
</dbReference>
<reference evidence="1 2" key="1">
    <citation type="submission" date="2010-08" db="EMBL/GenBank/DDBJ databases">
        <title>Complete sequence of Gallionella capsiferriformans ES-2.</title>
        <authorList>
            <consortium name="US DOE Joint Genome Institute"/>
            <person name="Lucas S."/>
            <person name="Copeland A."/>
            <person name="Lapidus A."/>
            <person name="Cheng J.-F."/>
            <person name="Bruce D."/>
            <person name="Goodwin L."/>
            <person name="Pitluck S."/>
            <person name="Chertkov O."/>
            <person name="Davenport K.W."/>
            <person name="Detter J.C."/>
            <person name="Han C."/>
            <person name="Tapia R."/>
            <person name="Land M."/>
            <person name="Hauser L."/>
            <person name="Chang Y.-J."/>
            <person name="Jeffries C."/>
            <person name="Kyrpides N."/>
            <person name="Ivanova N."/>
            <person name="Mikhailova N."/>
            <person name="Shelobolina E.S."/>
            <person name="Picardal F."/>
            <person name="Roden E."/>
            <person name="Emerson D."/>
            <person name="Woyke T."/>
        </authorList>
    </citation>
    <scope>NUCLEOTIDE SEQUENCE [LARGE SCALE GENOMIC DNA]</scope>
    <source>
        <strain evidence="1 2">ES-2</strain>
    </source>
</reference>
<organism evidence="1 2">
    <name type="scientific">Gallionella capsiferriformans (strain ES-2)</name>
    <name type="common">Gallionella ferruginea capsiferriformans (strain ES-2)</name>
    <dbReference type="NCBI Taxonomy" id="395494"/>
    <lineage>
        <taxon>Bacteria</taxon>
        <taxon>Pseudomonadati</taxon>
        <taxon>Pseudomonadota</taxon>
        <taxon>Betaproteobacteria</taxon>
        <taxon>Nitrosomonadales</taxon>
        <taxon>Gallionellaceae</taxon>
        <taxon>Gallionella</taxon>
    </lineage>
</organism>
<name>D9SIZ7_GALCS</name>
<dbReference type="KEGG" id="gca:Galf_0228"/>
<proteinExistence type="predicted"/>
<evidence type="ECO:0000313" key="1">
    <source>
        <dbReference type="EMBL" id="ADL54273.1"/>
    </source>
</evidence>
<keyword evidence="2" id="KW-1185">Reference proteome</keyword>
<evidence type="ECO:0000313" key="2">
    <source>
        <dbReference type="Proteomes" id="UP000001235"/>
    </source>
</evidence>
<dbReference type="EMBL" id="CP002159">
    <property type="protein sequence ID" value="ADL54273.1"/>
    <property type="molecule type" value="Genomic_DNA"/>
</dbReference>